<keyword evidence="1" id="KW-0175">Coiled coil</keyword>
<dbReference type="CDD" id="cd09076">
    <property type="entry name" value="L1-EN"/>
    <property type="match status" value="1"/>
</dbReference>
<dbReference type="PANTHER" id="PTHR19446">
    <property type="entry name" value="REVERSE TRANSCRIPTASES"/>
    <property type="match status" value="1"/>
</dbReference>
<evidence type="ECO:0000259" key="2">
    <source>
        <dbReference type="Pfam" id="PF03372"/>
    </source>
</evidence>
<keyword evidence="3" id="KW-0255">Endonuclease</keyword>
<dbReference type="GO" id="GO:0004519">
    <property type="term" value="F:endonuclease activity"/>
    <property type="evidence" value="ECO:0007669"/>
    <property type="project" value="UniProtKB-KW"/>
</dbReference>
<feature type="non-terminal residue" evidence="3">
    <location>
        <position position="616"/>
    </location>
</feature>
<dbReference type="Proteomes" id="UP000292082">
    <property type="component" value="Unassembled WGS sequence"/>
</dbReference>
<dbReference type="AlphaFoldDB" id="A0A4Q9N0W1"/>
<dbReference type="OrthoDB" id="2751000at2759"/>
<protein>
    <submittedName>
        <fullName evidence="3">Endonuclease/exonuclease/phosphatase</fullName>
    </submittedName>
</protein>
<dbReference type="GO" id="GO:0004527">
    <property type="term" value="F:exonuclease activity"/>
    <property type="evidence" value="ECO:0007669"/>
    <property type="project" value="UniProtKB-KW"/>
</dbReference>
<dbReference type="Gene3D" id="3.60.10.10">
    <property type="entry name" value="Endonuclease/exonuclease/phosphatase"/>
    <property type="match status" value="1"/>
</dbReference>
<feature type="domain" description="Endonuclease/exonuclease/phosphatase" evidence="2">
    <location>
        <begin position="17"/>
        <end position="261"/>
    </location>
</feature>
<reference evidence="3 5" key="1">
    <citation type="submission" date="2019-01" db="EMBL/GenBank/DDBJ databases">
        <title>Draft genome sequences of three monokaryotic isolates of the white-rot basidiomycete fungus Dichomitus squalens.</title>
        <authorList>
            <consortium name="DOE Joint Genome Institute"/>
            <person name="Lopez S.C."/>
            <person name="Andreopoulos B."/>
            <person name="Pangilinan J."/>
            <person name="Lipzen A."/>
            <person name="Riley R."/>
            <person name="Ahrendt S."/>
            <person name="Ng V."/>
            <person name="Barry K."/>
            <person name="Daum C."/>
            <person name="Grigoriev I.V."/>
            <person name="Hilden K.S."/>
            <person name="Makela M.R."/>
            <person name="de Vries R.P."/>
        </authorList>
    </citation>
    <scope>NUCLEOTIDE SEQUENCE [LARGE SCALE GENOMIC DNA]</scope>
    <source>
        <strain evidence="4 5">CBS 464.89</strain>
        <strain evidence="3">OM18370.1</strain>
    </source>
</reference>
<dbReference type="EMBL" id="ML143389">
    <property type="protein sequence ID" value="TBU34079.1"/>
    <property type="molecule type" value="Genomic_DNA"/>
</dbReference>
<name>A0A4Q9N0W1_9APHY</name>
<proteinExistence type="predicted"/>
<evidence type="ECO:0000256" key="1">
    <source>
        <dbReference type="SAM" id="Coils"/>
    </source>
</evidence>
<evidence type="ECO:0000313" key="3">
    <source>
        <dbReference type="EMBL" id="TBU34079.1"/>
    </source>
</evidence>
<gene>
    <name evidence="4" type="ORF">BD310DRAFT_814500</name>
    <name evidence="3" type="ORF">BD311DRAFT_840637</name>
</gene>
<keyword evidence="5" id="KW-1185">Reference proteome</keyword>
<feature type="coiled-coil region" evidence="1">
    <location>
        <begin position="339"/>
        <end position="405"/>
    </location>
</feature>
<sequence>MRRKVDQLTKKTTIRVASLNMNGFGNMLPDHKENKWGRILRVMNEHRVGVLLLQETHLTEARRTSLQSLYEKRLAIIHSPHPEFPTQREGVAIVLNKKFVAVQDVASTTVYPGRALQVSVRCLGGDTLTILCIYAPTTEGINERKRFFQAVRDFYETHPRVPKPHVMAGDFNNIEDGIDRLPMGEEPDSSVEDLDELKQELGLMLVDGWRTTYPTEKEYTFHRTSNGRAVFSRLDRIYIRETLLAEARNWKIAETGISTDHKMVSVQLATTNTPVVGPGRPKFPLCMLKDKTLKRTMKERGLKAIKELDRLEAGEPRTESFNPQTILASMKSDMMKAARKRERETIPKLLAAINDLENELTKWRKATHLSEEARSMEMEVLTRQISDLKLRRQRQLQQNARAKHRKEGERPTKYWTRANKECAPRDLVPAFERTGEMTPEGEKVYEKDPKRMAEIARAHHIAVQEDDASVKPPSQREEDTKIVLESINTTISDDQAQMLANDITWSDCEIALRYSKNGSAPGIDGIPYEVWKTLHERFKEDSRFEDREAFDVLRIFKEAFCDIQEHGVCTSIGFAEGWMCPIYKQKGERTKVANYRPITLLNTDYKLLTKVMAIRL</sequence>
<evidence type="ECO:0000313" key="5">
    <source>
        <dbReference type="Proteomes" id="UP000292082"/>
    </source>
</evidence>
<dbReference type="EMBL" id="ML145102">
    <property type="protein sequence ID" value="TBU60751.1"/>
    <property type="molecule type" value="Genomic_DNA"/>
</dbReference>
<dbReference type="InterPro" id="IPR005135">
    <property type="entry name" value="Endo/exonuclease/phosphatase"/>
</dbReference>
<dbReference type="SUPFAM" id="SSF56219">
    <property type="entry name" value="DNase I-like"/>
    <property type="match status" value="1"/>
</dbReference>
<keyword evidence="3" id="KW-0540">Nuclease</keyword>
<dbReference type="Pfam" id="PF03372">
    <property type="entry name" value="Exo_endo_phos"/>
    <property type="match status" value="1"/>
</dbReference>
<evidence type="ECO:0000313" key="4">
    <source>
        <dbReference type="EMBL" id="TBU60751.1"/>
    </source>
</evidence>
<keyword evidence="3" id="KW-0269">Exonuclease</keyword>
<organism evidence="3">
    <name type="scientific">Dichomitus squalens</name>
    <dbReference type="NCBI Taxonomy" id="114155"/>
    <lineage>
        <taxon>Eukaryota</taxon>
        <taxon>Fungi</taxon>
        <taxon>Dikarya</taxon>
        <taxon>Basidiomycota</taxon>
        <taxon>Agaricomycotina</taxon>
        <taxon>Agaricomycetes</taxon>
        <taxon>Polyporales</taxon>
        <taxon>Polyporaceae</taxon>
        <taxon>Dichomitus</taxon>
    </lineage>
</organism>
<keyword evidence="3" id="KW-0378">Hydrolase</keyword>
<dbReference type="Proteomes" id="UP000292957">
    <property type="component" value="Unassembled WGS sequence"/>
</dbReference>
<dbReference type="STRING" id="114155.A0A4Q9N0W1"/>
<accession>A0A4Q9N0W1</accession>
<dbReference type="InterPro" id="IPR036691">
    <property type="entry name" value="Endo/exonu/phosph_ase_sf"/>
</dbReference>